<dbReference type="InterPro" id="IPR037257">
    <property type="entry name" value="T2SS_E_N_sf"/>
</dbReference>
<evidence type="ECO:0000313" key="1">
    <source>
        <dbReference type="EMBL" id="BAC09221.1"/>
    </source>
</evidence>
<protein>
    <submittedName>
        <fullName evidence="1">Tlr1669 protein</fullName>
    </submittedName>
</protein>
<sequence>MRIGELLLKAGLITPGQLQVALIEQGIYTKVRLGEILALHGWLSQETIDFFVEEWPKLAQDKQKHPIGFYLKKAGLLTEEQINQILKEQWQASYRFGALAVLNGWVKQETVNFFLEHINPNALKESVRIEKATLSTVNRRTAQSRNHATKHSKQSSIFLKNTSLKNHLVDPEDLSEIDLDLDIECLC</sequence>
<proteinExistence type="predicted"/>
<evidence type="ECO:0000313" key="2">
    <source>
        <dbReference type="Proteomes" id="UP000000440"/>
    </source>
</evidence>
<dbReference type="eggNOG" id="COG0457">
    <property type="taxonomic scope" value="Bacteria"/>
</dbReference>
<name>Q8DIC1_THEVB</name>
<dbReference type="RefSeq" id="WP_011057506.1">
    <property type="nucleotide sequence ID" value="NC_004113.1"/>
</dbReference>
<dbReference type="EMBL" id="BA000039">
    <property type="protein sequence ID" value="BAC09221.1"/>
    <property type="molecule type" value="Genomic_DNA"/>
</dbReference>
<dbReference type="EnsemblBacteria" id="BAC09221">
    <property type="protein sequence ID" value="BAC09221"/>
    <property type="gene ID" value="BAC09221"/>
</dbReference>
<dbReference type="KEGG" id="tel:tlr1669"/>
<accession>Q8DIC1</accession>
<dbReference type="SUPFAM" id="SSF160246">
    <property type="entry name" value="EspE N-terminal domain-like"/>
    <property type="match status" value="2"/>
</dbReference>
<dbReference type="AlphaFoldDB" id="Q8DIC1"/>
<gene>
    <name evidence="1" type="ordered locus">tlr1669</name>
</gene>
<keyword evidence="2" id="KW-1185">Reference proteome</keyword>
<dbReference type="STRING" id="197221.gene:10748271"/>
<reference evidence="1 2" key="1">
    <citation type="journal article" date="2002" name="DNA Res.">
        <title>Complete genome structure of the thermophilic cyanobacterium Thermosynechococcus elongatus BP-1.</title>
        <authorList>
            <person name="Nakamura Y."/>
            <person name="Kaneko T."/>
            <person name="Sato S."/>
            <person name="Ikeuchi M."/>
            <person name="Katoh H."/>
            <person name="Sasamoto S."/>
            <person name="Watanabe A."/>
            <person name="Iriguchi M."/>
            <person name="Kawashima K."/>
            <person name="Kimura T."/>
            <person name="Kishida Y."/>
            <person name="Kiyokawa C."/>
            <person name="Kohara M."/>
            <person name="Matsumoto M."/>
            <person name="Matsuno A."/>
            <person name="Nakazaki N."/>
            <person name="Shimpo S."/>
            <person name="Sugimoto M."/>
            <person name="Takeuchi C."/>
            <person name="Yamada M."/>
            <person name="Tabata S."/>
        </authorList>
    </citation>
    <scope>NUCLEOTIDE SEQUENCE [LARGE SCALE GENOMIC DNA]</scope>
    <source>
        <strain evidence="2">IAM M-273 / NIES-2133 / BP-1</strain>
    </source>
</reference>
<organism evidence="1 2">
    <name type="scientific">Thermosynechococcus vestitus (strain NIES-2133 / IAM M-273 / BP-1)</name>
    <dbReference type="NCBI Taxonomy" id="197221"/>
    <lineage>
        <taxon>Bacteria</taxon>
        <taxon>Bacillati</taxon>
        <taxon>Cyanobacteriota</taxon>
        <taxon>Cyanophyceae</taxon>
        <taxon>Acaryochloridales</taxon>
        <taxon>Thermosynechococcaceae</taxon>
        <taxon>Thermosynechococcus</taxon>
    </lineage>
</organism>
<dbReference type="Proteomes" id="UP000000440">
    <property type="component" value="Chromosome"/>
</dbReference>